<name>A0A9X2F6R8_9BACT</name>
<dbReference type="Proteomes" id="UP001155241">
    <property type="component" value="Unassembled WGS sequence"/>
</dbReference>
<dbReference type="InterPro" id="IPR011856">
    <property type="entry name" value="tRNA_endonuc-like_dom_sf"/>
</dbReference>
<comment type="caution">
    <text evidence="1">The sequence shown here is derived from an EMBL/GenBank/DDBJ whole genome shotgun (WGS) entry which is preliminary data.</text>
</comment>
<evidence type="ECO:0000313" key="2">
    <source>
        <dbReference type="Proteomes" id="UP001155241"/>
    </source>
</evidence>
<evidence type="ECO:0000313" key="1">
    <source>
        <dbReference type="EMBL" id="MCO6043310.1"/>
    </source>
</evidence>
<organism evidence="1 2">
    <name type="scientific">Aeoliella straminimaris</name>
    <dbReference type="NCBI Taxonomy" id="2954799"/>
    <lineage>
        <taxon>Bacteria</taxon>
        <taxon>Pseudomonadati</taxon>
        <taxon>Planctomycetota</taxon>
        <taxon>Planctomycetia</taxon>
        <taxon>Pirellulales</taxon>
        <taxon>Lacipirellulaceae</taxon>
        <taxon>Aeoliella</taxon>
    </lineage>
</organism>
<dbReference type="Gene3D" id="3.40.1350.10">
    <property type="match status" value="1"/>
</dbReference>
<proteinExistence type="predicted"/>
<protein>
    <submittedName>
        <fullName evidence="1">Uncharacterized protein</fullName>
    </submittedName>
</protein>
<dbReference type="GO" id="GO:0003676">
    <property type="term" value="F:nucleic acid binding"/>
    <property type="evidence" value="ECO:0007669"/>
    <property type="project" value="InterPro"/>
</dbReference>
<reference evidence="1" key="1">
    <citation type="submission" date="2022-06" db="EMBL/GenBank/DDBJ databases">
        <title>Aeoliella straminimaris, a novel planctomycete from sediments.</title>
        <authorList>
            <person name="Vitorino I.R."/>
            <person name="Lage O.M."/>
        </authorList>
    </citation>
    <scope>NUCLEOTIDE SEQUENCE</scope>
    <source>
        <strain evidence="1">ICT_H6.2</strain>
    </source>
</reference>
<feature type="non-terminal residue" evidence="1">
    <location>
        <position position="1"/>
    </location>
</feature>
<dbReference type="EMBL" id="JAMXLR010000023">
    <property type="protein sequence ID" value="MCO6043310.1"/>
    <property type="molecule type" value="Genomic_DNA"/>
</dbReference>
<accession>A0A9X2F6R8</accession>
<dbReference type="RefSeq" id="WP_252851416.1">
    <property type="nucleotide sequence ID" value="NZ_JAMXLR010000023.1"/>
</dbReference>
<keyword evidence="2" id="KW-1185">Reference proteome</keyword>
<sequence length="360" mass="40719">IFNLQDDGRLVEMNQQDFDTEDDFQTLLERYPDLLAGDQIRSDSPRRWLLIKREMGVADERDGADRWSLDHLFVDQDGIPTLVEVKRSSDTRIRREVVGQMLDYAANGVVHWPLEQLQAEFERQCDQDGVQPHERLEQFLGEDQDASWFWQQVKTNLQAGRVRLLFVADVIPKELQRVVEFLNEQMDPAEVLAVEIRHFVGQGLKTLVPRVIGQTAEAEARKQVGTTRKPPLTLEELQELANEHGVGEVYRAIATAAQSKFDAVRTTRSNIAFDGIGPNGASKFAMLSLYPALSKPDKGLYAEFYLDRIAAYCGRPRDEVLAAVSPSLTCRPYDDGEVGSGYIRSFTDVGRLFTLLSSRS</sequence>
<dbReference type="AlphaFoldDB" id="A0A9X2F6R8"/>
<gene>
    <name evidence="1" type="ORF">NG895_05270</name>
</gene>